<evidence type="ECO:0008006" key="7">
    <source>
        <dbReference type="Google" id="ProtNLM"/>
    </source>
</evidence>
<keyword evidence="1" id="KW-0227">DNA damage</keyword>
<evidence type="ECO:0000256" key="3">
    <source>
        <dbReference type="ARBA" id="ARBA00023125"/>
    </source>
</evidence>
<evidence type="ECO:0000256" key="4">
    <source>
        <dbReference type="ARBA" id="ARBA00023204"/>
    </source>
</evidence>
<dbReference type="Proteomes" id="UP000678499">
    <property type="component" value="Unassembled WGS sequence"/>
</dbReference>
<evidence type="ECO:0000256" key="1">
    <source>
        <dbReference type="ARBA" id="ARBA00022763"/>
    </source>
</evidence>
<dbReference type="InterPro" id="IPR036895">
    <property type="entry name" value="Uracil-DNA_glycosylase-like_sf"/>
</dbReference>
<dbReference type="EMBL" id="CAJPEX010000708">
    <property type="protein sequence ID" value="CAG0916922.1"/>
    <property type="molecule type" value="Genomic_DNA"/>
</dbReference>
<evidence type="ECO:0000313" key="6">
    <source>
        <dbReference type="Proteomes" id="UP000678499"/>
    </source>
</evidence>
<dbReference type="GO" id="GO:0006284">
    <property type="term" value="P:base-excision repair"/>
    <property type="evidence" value="ECO:0007669"/>
    <property type="project" value="InterPro"/>
</dbReference>
<dbReference type="GO" id="GO:0017065">
    <property type="term" value="F:single-strand selective uracil DNA N-glycosylase activity"/>
    <property type="evidence" value="ECO:0007669"/>
    <property type="project" value="InterPro"/>
</dbReference>
<dbReference type="GO" id="GO:0000703">
    <property type="term" value="F:oxidized pyrimidine nucleobase lesion DNA N-glycosylase activity"/>
    <property type="evidence" value="ECO:0007669"/>
    <property type="project" value="TreeGrafter"/>
</dbReference>
<proteinExistence type="predicted"/>
<dbReference type="SUPFAM" id="SSF52141">
    <property type="entry name" value="Uracil-DNA glycosylase-like"/>
    <property type="match status" value="1"/>
</dbReference>
<organism evidence="5">
    <name type="scientific">Notodromas monacha</name>
    <dbReference type="NCBI Taxonomy" id="399045"/>
    <lineage>
        <taxon>Eukaryota</taxon>
        <taxon>Metazoa</taxon>
        <taxon>Ecdysozoa</taxon>
        <taxon>Arthropoda</taxon>
        <taxon>Crustacea</taxon>
        <taxon>Oligostraca</taxon>
        <taxon>Ostracoda</taxon>
        <taxon>Podocopa</taxon>
        <taxon>Podocopida</taxon>
        <taxon>Cypridocopina</taxon>
        <taxon>Cypridoidea</taxon>
        <taxon>Cyprididae</taxon>
        <taxon>Notodromas</taxon>
    </lineage>
</organism>
<keyword evidence="4" id="KW-0234">DNA repair</keyword>
<dbReference type="Gene3D" id="3.40.470.10">
    <property type="entry name" value="Uracil-DNA glycosylase-like domain"/>
    <property type="match status" value="1"/>
</dbReference>
<dbReference type="PANTHER" id="PTHR13235">
    <property type="entry name" value="SINGLE-STRAND SELECTIVE MONOFUNCTIONAL URACIL DNA GLYCOSYLASE"/>
    <property type="match status" value="1"/>
</dbReference>
<dbReference type="OrthoDB" id="408702at2759"/>
<dbReference type="PANTHER" id="PTHR13235:SF2">
    <property type="entry name" value="SINGLE-STRAND SELECTIVE MONOFUNCTIONAL URACIL DNA GLYCOSYLASE"/>
    <property type="match status" value="1"/>
</dbReference>
<dbReference type="AlphaFoldDB" id="A0A7R9GD89"/>
<gene>
    <name evidence="5" type="ORF">NMOB1V02_LOCUS4520</name>
</gene>
<dbReference type="EMBL" id="OA882745">
    <property type="protein sequence ID" value="CAD7276770.1"/>
    <property type="molecule type" value="Genomic_DNA"/>
</dbReference>
<dbReference type="GO" id="GO:0003677">
    <property type="term" value="F:DNA binding"/>
    <property type="evidence" value="ECO:0007669"/>
    <property type="project" value="UniProtKB-KW"/>
</dbReference>
<name>A0A7R9GD89_9CRUS</name>
<dbReference type="InterPro" id="IPR039134">
    <property type="entry name" value="SMUG1"/>
</dbReference>
<sequence>MCSKRRSEIEDLDADCKISRQDDARIIETQELPGLAARILAIEKLLSGRLNSLDYGEKVEYLYNPILYAEDLHTKFLSKFLVGPTEVFFLGMNPGPFGMCQTGIPFGEVGIVRNWMQIDGLVGKPAREHPKRLVLGMSSNRSEPSGKRFWSFFEHLCKSPENFFSKAFVYNYCPAAFLDSKGANVTPVDLKVCINYTFLKDKESKT</sequence>
<evidence type="ECO:0000313" key="5">
    <source>
        <dbReference type="EMBL" id="CAD7276770.1"/>
    </source>
</evidence>
<reference evidence="5" key="1">
    <citation type="submission" date="2020-11" db="EMBL/GenBank/DDBJ databases">
        <authorList>
            <person name="Tran Van P."/>
        </authorList>
    </citation>
    <scope>NUCLEOTIDE SEQUENCE</scope>
</reference>
<accession>A0A7R9GD89</accession>
<keyword evidence="3" id="KW-0238">DNA-binding</keyword>
<protein>
    <recommendedName>
        <fullName evidence="7">Single-strand selective monofunctional uracil DNA glycosylase</fullName>
    </recommendedName>
</protein>
<evidence type="ECO:0000256" key="2">
    <source>
        <dbReference type="ARBA" id="ARBA00022801"/>
    </source>
</evidence>
<keyword evidence="6" id="KW-1185">Reference proteome</keyword>
<keyword evidence="2" id="KW-0378">Hydrolase</keyword>